<accession>A0A2W4U1R2</accession>
<dbReference type="Proteomes" id="UP000249354">
    <property type="component" value="Unassembled WGS sequence"/>
</dbReference>
<gene>
    <name evidence="1" type="ORF">DCF25_16490</name>
</gene>
<reference evidence="1 2" key="2">
    <citation type="submission" date="2018-06" db="EMBL/GenBank/DDBJ databases">
        <title>Metagenomic assembly of (sub)arctic Cyanobacteria and their associated microbiome from non-axenic cultures.</title>
        <authorList>
            <person name="Baurain D."/>
        </authorList>
    </citation>
    <scope>NUCLEOTIDE SEQUENCE [LARGE SCALE GENOMIC DNA]</scope>
    <source>
        <strain evidence="1">ULC129bin1</strain>
    </source>
</reference>
<dbReference type="EMBL" id="QBMC01000132">
    <property type="protein sequence ID" value="PZO13147.1"/>
    <property type="molecule type" value="Genomic_DNA"/>
</dbReference>
<evidence type="ECO:0000313" key="1">
    <source>
        <dbReference type="EMBL" id="PZO13147.1"/>
    </source>
</evidence>
<dbReference type="AlphaFoldDB" id="A0A2W4U1R2"/>
<name>A0A2W4U1R2_9CYAN</name>
<sequence length="145" mass="16671">MLPAKAVTGDRVDLELSFMPMTIDVPVTLSEKTWTVAQIARDLGVRDRSNCQRYVTRLTDNGHKAFRDYAQGEPLTEEQRSVVIEYRRLSKEEGKKGDPLWRAIVDYPKPPSFRPIALAEVCDRYQVPSDLIDQMVQEITEIFEL</sequence>
<proteinExistence type="predicted"/>
<comment type="caution">
    <text evidence="1">The sequence shown here is derived from an EMBL/GenBank/DDBJ whole genome shotgun (WGS) entry which is preliminary data.</text>
</comment>
<evidence type="ECO:0000313" key="2">
    <source>
        <dbReference type="Proteomes" id="UP000249354"/>
    </source>
</evidence>
<organism evidence="1 2">
    <name type="scientific">Leptolyngbya foveolarum</name>
    <dbReference type="NCBI Taxonomy" id="47253"/>
    <lineage>
        <taxon>Bacteria</taxon>
        <taxon>Bacillati</taxon>
        <taxon>Cyanobacteriota</taxon>
        <taxon>Cyanophyceae</taxon>
        <taxon>Leptolyngbyales</taxon>
        <taxon>Leptolyngbyaceae</taxon>
        <taxon>Leptolyngbya group</taxon>
        <taxon>Leptolyngbya</taxon>
    </lineage>
</organism>
<reference evidence="2" key="1">
    <citation type="submission" date="2018-04" db="EMBL/GenBank/DDBJ databases">
        <authorList>
            <person name="Cornet L."/>
        </authorList>
    </citation>
    <scope>NUCLEOTIDE SEQUENCE [LARGE SCALE GENOMIC DNA]</scope>
</reference>
<protein>
    <submittedName>
        <fullName evidence="1">Uncharacterized protein</fullName>
    </submittedName>
</protein>